<feature type="chain" id="PRO_5038556384" evidence="5">
    <location>
        <begin position="25"/>
        <end position="466"/>
    </location>
</feature>
<evidence type="ECO:0000256" key="2">
    <source>
        <dbReference type="ARBA" id="ARBA00022448"/>
    </source>
</evidence>
<keyword evidence="3 5" id="KW-0732">Signal</keyword>
<gene>
    <name evidence="6" type="ORF">DWV29_13380</name>
</gene>
<dbReference type="SUPFAM" id="SSF53850">
    <property type="entry name" value="Periplasmic binding protein-like II"/>
    <property type="match status" value="1"/>
</dbReference>
<organism evidence="6 7">
    <name type="scientific">Enterocloster asparagiformis</name>
    <dbReference type="NCBI Taxonomy" id="333367"/>
    <lineage>
        <taxon>Bacteria</taxon>
        <taxon>Bacillati</taxon>
        <taxon>Bacillota</taxon>
        <taxon>Clostridia</taxon>
        <taxon>Lachnospirales</taxon>
        <taxon>Lachnospiraceae</taxon>
        <taxon>Enterocloster</taxon>
    </lineage>
</organism>
<evidence type="ECO:0000256" key="1">
    <source>
        <dbReference type="ARBA" id="ARBA00008520"/>
    </source>
</evidence>
<comment type="caution">
    <text evidence="6">The sequence shown here is derived from an EMBL/GenBank/DDBJ whole genome shotgun (WGS) entry which is preliminary data.</text>
</comment>
<proteinExistence type="inferred from homology"/>
<dbReference type="Pfam" id="PF13416">
    <property type="entry name" value="SBP_bac_8"/>
    <property type="match status" value="1"/>
</dbReference>
<name>A0A413FEY1_9FIRM</name>
<dbReference type="OrthoDB" id="9768630at2"/>
<protein>
    <submittedName>
        <fullName evidence="6">Extracellular solute-binding protein</fullName>
    </submittedName>
</protein>
<dbReference type="PANTHER" id="PTHR30061:SF50">
    <property type="entry name" value="MALTOSE_MALTODEXTRIN-BINDING PERIPLASMIC PROTEIN"/>
    <property type="match status" value="1"/>
</dbReference>
<dbReference type="PROSITE" id="PS51257">
    <property type="entry name" value="PROKAR_LIPOPROTEIN"/>
    <property type="match status" value="1"/>
</dbReference>
<evidence type="ECO:0000256" key="5">
    <source>
        <dbReference type="SAM" id="SignalP"/>
    </source>
</evidence>
<comment type="similarity">
    <text evidence="1">Belongs to the bacterial solute-binding protein 1 family.</text>
</comment>
<dbReference type="GO" id="GO:0055052">
    <property type="term" value="C:ATP-binding cassette (ABC) transporter complex, substrate-binding subunit-containing"/>
    <property type="evidence" value="ECO:0007669"/>
    <property type="project" value="TreeGrafter"/>
</dbReference>
<dbReference type="GO" id="GO:0015768">
    <property type="term" value="P:maltose transport"/>
    <property type="evidence" value="ECO:0007669"/>
    <property type="project" value="TreeGrafter"/>
</dbReference>
<accession>A0A413FEY1</accession>
<dbReference type="AlphaFoldDB" id="A0A413FEY1"/>
<dbReference type="InterPro" id="IPR006059">
    <property type="entry name" value="SBP"/>
</dbReference>
<evidence type="ECO:0000313" key="6">
    <source>
        <dbReference type="EMBL" id="RGX29047.1"/>
    </source>
</evidence>
<keyword evidence="2" id="KW-0813">Transport</keyword>
<feature type="signal peptide" evidence="5">
    <location>
        <begin position="1"/>
        <end position="24"/>
    </location>
</feature>
<dbReference type="Proteomes" id="UP000283880">
    <property type="component" value="Unassembled WGS sequence"/>
</dbReference>
<evidence type="ECO:0000313" key="7">
    <source>
        <dbReference type="Proteomes" id="UP000283880"/>
    </source>
</evidence>
<dbReference type="Gene3D" id="3.40.190.10">
    <property type="entry name" value="Periplasmic binding protein-like II"/>
    <property type="match status" value="1"/>
</dbReference>
<dbReference type="GO" id="GO:0042956">
    <property type="term" value="P:maltodextrin transmembrane transport"/>
    <property type="evidence" value="ECO:0007669"/>
    <property type="project" value="TreeGrafter"/>
</dbReference>
<feature type="region of interest" description="Disordered" evidence="4">
    <location>
        <begin position="28"/>
        <end position="76"/>
    </location>
</feature>
<reference evidence="6 7" key="1">
    <citation type="submission" date="2018-08" db="EMBL/GenBank/DDBJ databases">
        <title>A genome reference for cultivated species of the human gut microbiota.</title>
        <authorList>
            <person name="Zou Y."/>
            <person name="Xue W."/>
            <person name="Luo G."/>
        </authorList>
    </citation>
    <scope>NUCLEOTIDE SEQUENCE [LARGE SCALE GENOMIC DNA]</scope>
    <source>
        <strain evidence="6 7">AF04-15</strain>
    </source>
</reference>
<dbReference type="GO" id="GO:1901982">
    <property type="term" value="F:maltose binding"/>
    <property type="evidence" value="ECO:0007669"/>
    <property type="project" value="TreeGrafter"/>
</dbReference>
<sequence>MKKCKKLTALLMAGVMGLSLFGCSSGKDAPTTAAPQAPETQAPETKAPEASATAAPETTGAAEAADVNGDGTVNNPEKIVAGEHELIFWSLFSGGDGDWMDKIIDDYNATNPEYKIVPVKLVWADYYTKLMTAVAAGKGPDIGVSHVSKLPELVANGAVQSFETSLDWSEYTEGARNTVTFDGEVYGVPLDTHCLIAYLNTDLFKEAGIEPDLSVNTEDDFVALLKQLKEKLPEGTYPLAMDKIQDYPFRYWWQVYYSMGGTNVIDADGKVAIDRDKAIKAAEFIKMLFDEEYITPNLTTTEEQDKIFQAGKAAMVFTGTWCVGKFGATDGLNFKATLVPSLFGTESAWADSHVFTIPVNPGRTPEETQGAIDFITWASKNGGLTWAESGQIPSNLTVTQSDAFKALPQRSEYMRAAQIAAYPPQSESFYTARADMIEKLDSYWNGDVSAEDMVDDMIATIRADIE</sequence>
<dbReference type="RefSeq" id="WP_007709759.1">
    <property type="nucleotide sequence ID" value="NZ_JAWRJJ010000405.1"/>
</dbReference>
<dbReference type="PANTHER" id="PTHR30061">
    <property type="entry name" value="MALTOSE-BINDING PERIPLASMIC PROTEIN"/>
    <property type="match status" value="1"/>
</dbReference>
<dbReference type="EMBL" id="QSBM01000009">
    <property type="protein sequence ID" value="RGX29047.1"/>
    <property type="molecule type" value="Genomic_DNA"/>
</dbReference>
<feature type="compositionally biased region" description="Low complexity" evidence="4">
    <location>
        <begin position="29"/>
        <end position="65"/>
    </location>
</feature>
<evidence type="ECO:0000256" key="4">
    <source>
        <dbReference type="SAM" id="MobiDB-lite"/>
    </source>
</evidence>
<dbReference type="CDD" id="cd14748">
    <property type="entry name" value="PBP2_UgpB"/>
    <property type="match status" value="1"/>
</dbReference>
<evidence type="ECO:0000256" key="3">
    <source>
        <dbReference type="ARBA" id="ARBA00022729"/>
    </source>
</evidence>